<sequence length="97" mass="11578">MSARRNQNVHNDFKILDEHIKALDECKENILSTTKEMEESIITLNEQGFQDRNFEKLYKVFEENKDKISDISNIMEVFRSYVEELSELIKSYNNIEL</sequence>
<accession>A0A0B7I341</accession>
<reference evidence="1 2" key="1">
    <citation type="submission" date="2015-01" db="EMBL/GenBank/DDBJ databases">
        <authorList>
            <person name="MANFREDI Pablo"/>
        </authorList>
    </citation>
    <scope>NUCLEOTIDE SEQUENCE [LARGE SCALE GENOMIC DNA]</scope>
    <source>
        <strain evidence="1 2">CcD38</strain>
    </source>
</reference>
<organism evidence="1 2">
    <name type="scientific">Capnocytophaga canis</name>
    <dbReference type="NCBI Taxonomy" id="1848903"/>
    <lineage>
        <taxon>Bacteria</taxon>
        <taxon>Pseudomonadati</taxon>
        <taxon>Bacteroidota</taxon>
        <taxon>Flavobacteriia</taxon>
        <taxon>Flavobacteriales</taxon>
        <taxon>Flavobacteriaceae</taxon>
        <taxon>Capnocytophaga</taxon>
    </lineage>
</organism>
<evidence type="ECO:0000313" key="1">
    <source>
        <dbReference type="EMBL" id="CEN47999.1"/>
    </source>
</evidence>
<protein>
    <submittedName>
        <fullName evidence="1">Uncharacterized protein</fullName>
    </submittedName>
</protein>
<dbReference type="AlphaFoldDB" id="A0A0B7I341"/>
<evidence type="ECO:0000313" key="2">
    <source>
        <dbReference type="Proteomes" id="UP000045051"/>
    </source>
</evidence>
<keyword evidence="2" id="KW-1185">Reference proteome</keyword>
<dbReference type="RefSeq" id="WP_013997361.1">
    <property type="nucleotide sequence ID" value="NZ_CDOH01000136.1"/>
</dbReference>
<gene>
    <name evidence="1" type="ORF">CCAND38_510009</name>
</gene>
<dbReference type="EMBL" id="CDOI01000164">
    <property type="protein sequence ID" value="CEN47999.1"/>
    <property type="molecule type" value="Genomic_DNA"/>
</dbReference>
<name>A0A0B7I341_9FLAO</name>
<proteinExistence type="predicted"/>
<dbReference type="Proteomes" id="UP000045051">
    <property type="component" value="Unassembled WGS sequence"/>
</dbReference>